<dbReference type="SUPFAM" id="SSF75620">
    <property type="entry name" value="Release factor"/>
    <property type="match status" value="1"/>
</dbReference>
<evidence type="ECO:0000256" key="2">
    <source>
        <dbReference type="ARBA" id="ARBA00022481"/>
    </source>
</evidence>
<feature type="domain" description="Peptide chain release factor" evidence="7">
    <location>
        <begin position="83"/>
        <end position="194"/>
    </location>
</feature>
<feature type="modified residue" description="N5-methylglutamine" evidence="4">
    <location>
        <position position="251"/>
    </location>
</feature>
<dbReference type="Gene3D" id="1.20.58.410">
    <property type="entry name" value="Release factor"/>
    <property type="match status" value="1"/>
</dbReference>
<dbReference type="GO" id="GO:0005737">
    <property type="term" value="C:cytoplasm"/>
    <property type="evidence" value="ECO:0007669"/>
    <property type="project" value="UniProtKB-SubCell"/>
</dbReference>
<sequence>MDIHALEKSFVELREKLSVLKDILHIEEKKGTITEKEQKVLDPHFWDNPELAAKISKELADLQTEVQEFTKLQKDITDIQEITSFEEDNTTSGLGEELDEHYKALVQRLEKMEFFALMDGKYDTHNAIVSFHAGSGGTEAQDWAQMLLRMVMRFSEMKGWKVVLLDESKGSEAGIKSATIRVEGRYAYGYLQSEHGTHRLVRISPFDAESMRHTSFAGIEVIPEIESEEAVEIDDKDLRIDTFMSSGKGGQSVNTTYSAVRIVHLPTGITVQCQNERSQLQNKETALKILRSKLLQKQEEEEAQKREELRGEYKSADWGNQIRSYVLHPYKQVKDVRTKYESQDPDAVLDGNLEEFMESYLRYRKS</sequence>
<dbReference type="EMBL" id="PCWN01000010">
    <property type="protein sequence ID" value="PIR03681.1"/>
    <property type="molecule type" value="Genomic_DNA"/>
</dbReference>
<keyword evidence="2 4" id="KW-0488">Methylation</keyword>
<comment type="function">
    <text evidence="4">Peptide chain release factor 2 directs the termination of translation in response to the peptide chain termination codons UGA and UAA.</text>
</comment>
<evidence type="ECO:0000313" key="9">
    <source>
        <dbReference type="Proteomes" id="UP000229600"/>
    </source>
</evidence>
<feature type="coiled-coil region" evidence="6">
    <location>
        <begin position="273"/>
        <end position="312"/>
    </location>
</feature>
<dbReference type="InterPro" id="IPR045853">
    <property type="entry name" value="Pep_chain_release_fac_I_sf"/>
</dbReference>
<dbReference type="InterPro" id="IPR004374">
    <property type="entry name" value="PrfB"/>
</dbReference>
<dbReference type="HAMAP" id="MF_00094">
    <property type="entry name" value="Rel_fac_2"/>
    <property type="match status" value="1"/>
</dbReference>
<keyword evidence="4" id="KW-0963">Cytoplasm</keyword>
<gene>
    <name evidence="4" type="primary">prfB</name>
    <name evidence="8" type="ORF">COV59_04805</name>
</gene>
<keyword evidence="6" id="KW-0175">Coiled coil</keyword>
<proteinExistence type="inferred from homology"/>
<dbReference type="Gene3D" id="3.30.70.1660">
    <property type="match status" value="1"/>
</dbReference>
<comment type="subcellular location">
    <subcellularLocation>
        <location evidence="4">Cytoplasm</location>
    </subcellularLocation>
</comment>
<dbReference type="InterPro" id="IPR000352">
    <property type="entry name" value="Pep_chain_release_fac_I"/>
</dbReference>
<evidence type="ECO:0000256" key="4">
    <source>
        <dbReference type="HAMAP-Rule" id="MF_00094"/>
    </source>
</evidence>
<comment type="caution">
    <text evidence="8">The sequence shown here is derived from an EMBL/GenBank/DDBJ whole genome shotgun (WGS) entry which is preliminary data.</text>
</comment>
<dbReference type="Proteomes" id="UP000229600">
    <property type="component" value="Unassembled WGS sequence"/>
</dbReference>
<comment type="PTM">
    <text evidence="4">Methylated by PrmC. Methylation increases the termination efficiency of RF2.</text>
</comment>
<dbReference type="Gene3D" id="3.30.160.20">
    <property type="match status" value="1"/>
</dbReference>
<dbReference type="GO" id="GO:0016149">
    <property type="term" value="F:translation release factor activity, codon specific"/>
    <property type="evidence" value="ECO:0007669"/>
    <property type="project" value="UniProtKB-UniRule"/>
</dbReference>
<keyword evidence="3 4" id="KW-0648">Protein biosynthesis</keyword>
<dbReference type="PANTHER" id="PTHR43116:SF3">
    <property type="entry name" value="CLASS I PEPTIDE CHAIN RELEASE FACTOR"/>
    <property type="match status" value="1"/>
</dbReference>
<organism evidence="8 9">
    <name type="scientific">Candidatus Magasanikbacteria bacterium CG11_big_fil_rev_8_21_14_0_20_39_34</name>
    <dbReference type="NCBI Taxonomy" id="1974653"/>
    <lineage>
        <taxon>Bacteria</taxon>
        <taxon>Candidatus Magasanikiibacteriota</taxon>
    </lineage>
</organism>
<evidence type="ECO:0000256" key="3">
    <source>
        <dbReference type="ARBA" id="ARBA00022917"/>
    </source>
</evidence>
<reference evidence="8 9" key="1">
    <citation type="submission" date="2017-09" db="EMBL/GenBank/DDBJ databases">
        <title>Depth-based differentiation of microbial function through sediment-hosted aquifers and enrichment of novel symbionts in the deep terrestrial subsurface.</title>
        <authorList>
            <person name="Probst A.J."/>
            <person name="Ladd B."/>
            <person name="Jarett J.K."/>
            <person name="Geller-Mcgrath D.E."/>
            <person name="Sieber C.M."/>
            <person name="Emerson J.B."/>
            <person name="Anantharaman K."/>
            <person name="Thomas B.C."/>
            <person name="Malmstrom R."/>
            <person name="Stieglmeier M."/>
            <person name="Klingl A."/>
            <person name="Woyke T."/>
            <person name="Ryan C.M."/>
            <person name="Banfield J.F."/>
        </authorList>
    </citation>
    <scope>NUCLEOTIDE SEQUENCE [LARGE SCALE GENOMIC DNA]</scope>
    <source>
        <strain evidence="8">CG11_big_fil_rev_8_21_14_0_20_39_34</strain>
    </source>
</reference>
<comment type="similarity">
    <text evidence="1 4">Belongs to the prokaryotic/mitochondrial release factor family.</text>
</comment>
<evidence type="ECO:0000256" key="5">
    <source>
        <dbReference type="NCBIfam" id="TIGR00020"/>
    </source>
</evidence>
<evidence type="ECO:0000313" key="8">
    <source>
        <dbReference type="EMBL" id="PIR03681.1"/>
    </source>
</evidence>
<protein>
    <recommendedName>
        <fullName evidence="4 5">Peptide chain release factor 2</fullName>
        <shortName evidence="4">RF-2</shortName>
    </recommendedName>
</protein>
<dbReference type="Pfam" id="PF03462">
    <property type="entry name" value="PCRF"/>
    <property type="match status" value="1"/>
</dbReference>
<dbReference type="NCBIfam" id="TIGR00020">
    <property type="entry name" value="prfB"/>
    <property type="match status" value="1"/>
</dbReference>
<dbReference type="FunFam" id="3.30.160.20:FF:000004">
    <property type="entry name" value="Peptide chain release factor 1"/>
    <property type="match status" value="1"/>
</dbReference>
<evidence type="ECO:0000256" key="1">
    <source>
        <dbReference type="ARBA" id="ARBA00010835"/>
    </source>
</evidence>
<dbReference type="PANTHER" id="PTHR43116">
    <property type="entry name" value="PEPTIDE CHAIN RELEASE FACTOR 2"/>
    <property type="match status" value="1"/>
</dbReference>
<dbReference type="SMART" id="SM00937">
    <property type="entry name" value="PCRF"/>
    <property type="match status" value="1"/>
</dbReference>
<evidence type="ECO:0000259" key="7">
    <source>
        <dbReference type="SMART" id="SM00937"/>
    </source>
</evidence>
<accession>A0A2H0N472</accession>
<name>A0A2H0N472_9BACT</name>
<dbReference type="InterPro" id="IPR005139">
    <property type="entry name" value="PCRF"/>
</dbReference>
<evidence type="ECO:0000256" key="6">
    <source>
        <dbReference type="SAM" id="Coils"/>
    </source>
</evidence>
<dbReference type="Pfam" id="PF00472">
    <property type="entry name" value="RF-1"/>
    <property type="match status" value="1"/>
</dbReference>
<dbReference type="AlphaFoldDB" id="A0A2H0N472"/>